<keyword evidence="1" id="KW-0732">Signal</keyword>
<dbReference type="SUPFAM" id="SSF57625">
    <property type="entry name" value="Invertebrate chitin-binding proteins"/>
    <property type="match status" value="1"/>
</dbReference>
<dbReference type="InParanoid" id="A0A6I8UMN6"/>
<evidence type="ECO:0008006" key="4">
    <source>
        <dbReference type="Google" id="ProtNLM"/>
    </source>
</evidence>
<reference evidence="3" key="2">
    <citation type="submission" date="2025-08" db="UniProtKB">
        <authorList>
            <consortium name="RefSeq"/>
        </authorList>
    </citation>
    <scope>IDENTIFICATION</scope>
    <source>
        <strain evidence="3">MV-25-SWS-2005</strain>
        <tissue evidence="3">Whole body</tissue>
    </source>
</reference>
<organism evidence="2 3">
    <name type="scientific">Drosophila pseudoobscura pseudoobscura</name>
    <name type="common">Fruit fly</name>
    <dbReference type="NCBI Taxonomy" id="46245"/>
    <lineage>
        <taxon>Eukaryota</taxon>
        <taxon>Metazoa</taxon>
        <taxon>Ecdysozoa</taxon>
        <taxon>Arthropoda</taxon>
        <taxon>Hexapoda</taxon>
        <taxon>Insecta</taxon>
        <taxon>Pterygota</taxon>
        <taxon>Neoptera</taxon>
        <taxon>Endopterygota</taxon>
        <taxon>Diptera</taxon>
        <taxon>Brachycera</taxon>
        <taxon>Muscomorpha</taxon>
        <taxon>Ephydroidea</taxon>
        <taxon>Drosophilidae</taxon>
        <taxon>Drosophila</taxon>
        <taxon>Sophophora</taxon>
    </lineage>
</organism>
<accession>A0A6I8UMN6</accession>
<proteinExistence type="predicted"/>
<dbReference type="RefSeq" id="XP_001357970.3">
    <property type="nucleotide sequence ID" value="XM_001357933.4"/>
</dbReference>
<feature type="chain" id="PRO_5026094290" description="Chitin-binding type-2 domain-containing protein" evidence="1">
    <location>
        <begin position="33"/>
        <end position="117"/>
    </location>
</feature>
<name>A0A6I8UMN6_DROPS</name>
<evidence type="ECO:0000313" key="3">
    <source>
        <dbReference type="RefSeq" id="XP_001357970.3"/>
    </source>
</evidence>
<keyword evidence="2" id="KW-1185">Reference proteome</keyword>
<dbReference type="PANTHER" id="PTHR20987:SF0">
    <property type="entry name" value="CHITIN-BINDING TYPE-2 DOMAIN-CONTAINING PROTEIN-RELATED"/>
    <property type="match status" value="1"/>
</dbReference>
<evidence type="ECO:0000256" key="1">
    <source>
        <dbReference type="SAM" id="SignalP"/>
    </source>
</evidence>
<dbReference type="FunCoup" id="A0A6I8UMN6">
    <property type="interactions" value="1"/>
</dbReference>
<dbReference type="GO" id="GO:0008061">
    <property type="term" value="F:chitin binding"/>
    <property type="evidence" value="ECO:0007669"/>
    <property type="project" value="InterPro"/>
</dbReference>
<protein>
    <recommendedName>
        <fullName evidence="4">Chitin-binding type-2 domain-containing protein</fullName>
    </recommendedName>
</protein>
<reference evidence="2" key="1">
    <citation type="submission" date="2024-06" db="UniProtKB">
        <authorList>
            <consortium name="RefSeq"/>
        </authorList>
    </citation>
    <scope>NUCLEOTIDE SEQUENCE [LARGE SCALE GENOMIC DNA]</scope>
    <source>
        <strain evidence="2">MV2-25</strain>
    </source>
</reference>
<dbReference type="InterPro" id="IPR036508">
    <property type="entry name" value="Chitin-bd_dom_sf"/>
</dbReference>
<dbReference type="Proteomes" id="UP000001819">
    <property type="component" value="Chromosome 2"/>
</dbReference>
<gene>
    <name evidence="3" type="primary">LOC4800754</name>
</gene>
<feature type="signal peptide" evidence="1">
    <location>
        <begin position="1"/>
        <end position="32"/>
    </location>
</feature>
<dbReference type="PANTHER" id="PTHR20987">
    <property type="entry name" value="CHITIN-BINDING TYPE-2 DOMAIN-CONTAINING PROTEIN-RELATED"/>
    <property type="match status" value="1"/>
</dbReference>
<dbReference type="KEGG" id="dpo:4800754"/>
<evidence type="ECO:0000313" key="2">
    <source>
        <dbReference type="Proteomes" id="UP000001819"/>
    </source>
</evidence>
<sequence length="117" mass="13376">MPPQGTSTTPFWLLASFLGLLLLLQLPRQTPAQCIDTHEPGCQHPAEIGMAQRHCIDPTKFWQCYALGNPAKLKYCRPNMAFDQDRNACVPWIAWVWQPCLEPVSRPPGWEVCQWTK</sequence>
<dbReference type="AlphaFoldDB" id="A0A6I8UMN6"/>